<reference evidence="1 2" key="1">
    <citation type="submission" date="2019-11" db="EMBL/GenBank/DDBJ databases">
        <title>Whole genome sequence of Oryza granulata.</title>
        <authorList>
            <person name="Li W."/>
        </authorList>
    </citation>
    <scope>NUCLEOTIDE SEQUENCE [LARGE SCALE GENOMIC DNA]</scope>
    <source>
        <strain evidence="2">cv. Menghai</strain>
        <tissue evidence="1">Leaf</tissue>
    </source>
</reference>
<comment type="caution">
    <text evidence="1">The sequence shown here is derived from an EMBL/GenBank/DDBJ whole genome shotgun (WGS) entry which is preliminary data.</text>
</comment>
<dbReference type="EMBL" id="SPHZ02000007">
    <property type="protein sequence ID" value="KAF0909153.1"/>
    <property type="molecule type" value="Genomic_DNA"/>
</dbReference>
<organism evidence="1 2">
    <name type="scientific">Oryza meyeriana var. granulata</name>
    <dbReference type="NCBI Taxonomy" id="110450"/>
    <lineage>
        <taxon>Eukaryota</taxon>
        <taxon>Viridiplantae</taxon>
        <taxon>Streptophyta</taxon>
        <taxon>Embryophyta</taxon>
        <taxon>Tracheophyta</taxon>
        <taxon>Spermatophyta</taxon>
        <taxon>Magnoliopsida</taxon>
        <taxon>Liliopsida</taxon>
        <taxon>Poales</taxon>
        <taxon>Poaceae</taxon>
        <taxon>BOP clade</taxon>
        <taxon>Oryzoideae</taxon>
        <taxon>Oryzeae</taxon>
        <taxon>Oryzinae</taxon>
        <taxon>Oryza</taxon>
        <taxon>Oryza meyeriana</taxon>
    </lineage>
</organism>
<dbReference type="AlphaFoldDB" id="A0A6G1DBQ4"/>
<proteinExistence type="predicted"/>
<keyword evidence="2" id="KW-1185">Reference proteome</keyword>
<accession>A0A6G1DBQ4</accession>
<sequence>MRFDATNTIASTLGGLIQFILPIVLKVRCSTELVGRAASAEAPGGRQRVWGQRRPAGVGQMVAGGCGASGGGTDASMT</sequence>
<name>A0A6G1DBQ4_9ORYZ</name>
<protein>
    <submittedName>
        <fullName evidence="1">Uncharacterized protein</fullName>
    </submittedName>
</protein>
<evidence type="ECO:0000313" key="1">
    <source>
        <dbReference type="EMBL" id="KAF0909153.1"/>
    </source>
</evidence>
<evidence type="ECO:0000313" key="2">
    <source>
        <dbReference type="Proteomes" id="UP000479710"/>
    </source>
</evidence>
<dbReference type="Proteomes" id="UP000479710">
    <property type="component" value="Unassembled WGS sequence"/>
</dbReference>
<gene>
    <name evidence="1" type="ORF">E2562_031904</name>
</gene>